<evidence type="ECO:0000256" key="11">
    <source>
        <dbReference type="ARBA" id="ARBA00023160"/>
    </source>
</evidence>
<keyword evidence="14" id="KW-0256">Endoplasmic reticulum</keyword>
<feature type="transmembrane region" description="Helical" evidence="14">
    <location>
        <begin position="85"/>
        <end position="109"/>
    </location>
</feature>
<dbReference type="InterPro" id="IPR007482">
    <property type="entry name" value="Tyr_Pase-like_PTPLA"/>
</dbReference>
<dbReference type="FunCoup" id="A0A067N0Z8">
    <property type="interactions" value="360"/>
</dbReference>
<dbReference type="GO" id="GO:0030148">
    <property type="term" value="P:sphingolipid biosynthetic process"/>
    <property type="evidence" value="ECO:0007669"/>
    <property type="project" value="TreeGrafter"/>
</dbReference>
<evidence type="ECO:0000256" key="1">
    <source>
        <dbReference type="ARBA" id="ARBA00004141"/>
    </source>
</evidence>
<dbReference type="GO" id="GO:0102158">
    <property type="term" value="F:very-long-chain (3R)-3-hydroxyacyl-CoA dehydratase activity"/>
    <property type="evidence" value="ECO:0007669"/>
    <property type="project" value="UniProtKB-EC"/>
</dbReference>
<dbReference type="PANTHER" id="PTHR11035">
    <property type="entry name" value="VERY-LONG-CHAIN (3R)-3-HYDROXYACYL-COA DEHYDRATASE"/>
    <property type="match status" value="1"/>
</dbReference>
<keyword evidence="16" id="KW-1185">Reference proteome</keyword>
<dbReference type="EC" id="4.2.1.134" evidence="4 14"/>
<feature type="transmembrane region" description="Helical" evidence="14">
    <location>
        <begin position="178"/>
        <end position="201"/>
    </location>
</feature>
<dbReference type="GO" id="GO:0030497">
    <property type="term" value="P:fatty acid elongation"/>
    <property type="evidence" value="ECO:0007669"/>
    <property type="project" value="TreeGrafter"/>
</dbReference>
<evidence type="ECO:0000256" key="10">
    <source>
        <dbReference type="ARBA" id="ARBA00023136"/>
    </source>
</evidence>
<dbReference type="UniPathway" id="UPA00094"/>
<evidence type="ECO:0000256" key="12">
    <source>
        <dbReference type="ARBA" id="ARBA00023239"/>
    </source>
</evidence>
<name>A0A067N0Z8_BOTB1</name>
<sequence length="261" mass="29711">KAYLVAYNTISAIAWGYILVYTICHLFNLVSSSQAKPLQTATDSFRRVLSYIPLFSHSGPNKAFSKVHSLIPTALVPIFQRAKTLYAAIGPQVAFVQSFAALEIVHVFLGLVRSPFVTTASQVASRLWTVWGVVEQFPETRTNPIYALMVLAWSMTEVIRYSFYAFNLVGLEPYPLLWLRYTTFYFLYPMGAPSEAMLMFSTLPSSSPFAKSWISGRKWGLWNYLTGSLFLIWWPALYILYTYMIRQRSKVLGKGKKTKTT</sequence>
<evidence type="ECO:0000256" key="9">
    <source>
        <dbReference type="ARBA" id="ARBA00023098"/>
    </source>
</evidence>
<comment type="function">
    <text evidence="14">Catalyzes the third of the four reactions of the long-chain fatty acids elongation cycle. This endoplasmic reticulum-bound enzymatic process, allows the addition of two carbons to the chain of long- and very long-chain fatty acids/VLCFAs per cycle. This enzyme catalyzes the dehydration of the 3-hydroxyacyl-CoA intermediate into trans-2,3-enoyl-CoA, within each cycle of fatty acid elongation. Thereby, it participates to the production of VLCFAs of different chain lengths that are involved in multiple biological processes as precursors of membrane lipids and lipid mediators.</text>
</comment>
<keyword evidence="10 14" id="KW-0472">Membrane</keyword>
<protein>
    <recommendedName>
        <fullName evidence="4 14">Very-long-chain (3R)-3-hydroxyacyl-CoA dehydratase</fullName>
        <ecNumber evidence="4 14">4.2.1.134</ecNumber>
    </recommendedName>
</protein>
<feature type="transmembrane region" description="Helical" evidence="14">
    <location>
        <begin position="221"/>
        <end position="241"/>
    </location>
</feature>
<comment type="pathway">
    <text evidence="2 14">Lipid metabolism; fatty acid biosynthesis.</text>
</comment>
<keyword evidence="6 14" id="KW-0812">Transmembrane</keyword>
<keyword evidence="12 14" id="KW-0456">Lyase</keyword>
<keyword evidence="7 14" id="KW-0276">Fatty acid metabolism</keyword>
<dbReference type="HOGENOM" id="CLU_034302_6_1_1"/>
<evidence type="ECO:0000256" key="13">
    <source>
        <dbReference type="ARBA" id="ARBA00036671"/>
    </source>
</evidence>
<evidence type="ECO:0000256" key="14">
    <source>
        <dbReference type="RuleBase" id="RU363109"/>
    </source>
</evidence>
<dbReference type="GO" id="GO:0005789">
    <property type="term" value="C:endoplasmic reticulum membrane"/>
    <property type="evidence" value="ECO:0007669"/>
    <property type="project" value="UniProtKB-SubCell"/>
</dbReference>
<dbReference type="PANTHER" id="PTHR11035:SF3">
    <property type="entry name" value="VERY-LONG-CHAIN (3R)-3-HYDROXYACYL-COA DEHYDRATASE"/>
    <property type="match status" value="1"/>
</dbReference>
<keyword evidence="8 14" id="KW-1133">Transmembrane helix</keyword>
<feature type="non-terminal residue" evidence="15">
    <location>
        <position position="1"/>
    </location>
</feature>
<proteinExistence type="inferred from homology"/>
<dbReference type="EMBL" id="KL198016">
    <property type="protein sequence ID" value="KDQ21534.1"/>
    <property type="molecule type" value="Genomic_DNA"/>
</dbReference>
<feature type="transmembrane region" description="Helical" evidence="14">
    <location>
        <begin position="12"/>
        <end position="30"/>
    </location>
</feature>
<evidence type="ECO:0000256" key="6">
    <source>
        <dbReference type="ARBA" id="ARBA00022692"/>
    </source>
</evidence>
<evidence type="ECO:0000256" key="5">
    <source>
        <dbReference type="ARBA" id="ARBA00022516"/>
    </source>
</evidence>
<dbReference type="Pfam" id="PF04387">
    <property type="entry name" value="PTPLA"/>
    <property type="match status" value="1"/>
</dbReference>
<dbReference type="OrthoDB" id="46988at2759"/>
<comment type="catalytic activity">
    <reaction evidence="13 14">
        <text>a very-long-chain (3R)-3-hydroxyacyl-CoA = a very-long-chain (2E)-enoyl-CoA + H2O</text>
        <dbReference type="Rhea" id="RHEA:45812"/>
        <dbReference type="ChEBI" id="CHEBI:15377"/>
        <dbReference type="ChEBI" id="CHEBI:83728"/>
        <dbReference type="ChEBI" id="CHEBI:85440"/>
        <dbReference type="EC" id="4.2.1.134"/>
    </reaction>
</comment>
<keyword evidence="9 14" id="KW-0443">Lipid metabolism</keyword>
<organism evidence="15 16">
    <name type="scientific">Botryobasidium botryosum (strain FD-172 SS1)</name>
    <dbReference type="NCBI Taxonomy" id="930990"/>
    <lineage>
        <taxon>Eukaryota</taxon>
        <taxon>Fungi</taxon>
        <taxon>Dikarya</taxon>
        <taxon>Basidiomycota</taxon>
        <taxon>Agaricomycotina</taxon>
        <taxon>Agaricomycetes</taxon>
        <taxon>Cantharellales</taxon>
        <taxon>Botryobasidiaceae</taxon>
        <taxon>Botryobasidium</taxon>
    </lineage>
</organism>
<keyword evidence="11 14" id="KW-0275">Fatty acid biosynthesis</keyword>
<dbReference type="AlphaFoldDB" id="A0A067N0Z8"/>
<evidence type="ECO:0000256" key="7">
    <source>
        <dbReference type="ARBA" id="ARBA00022832"/>
    </source>
</evidence>
<dbReference type="STRING" id="930990.A0A067N0Z8"/>
<accession>A0A067N0Z8</accession>
<dbReference type="InParanoid" id="A0A067N0Z8"/>
<dbReference type="GO" id="GO:0042761">
    <property type="term" value="P:very long-chain fatty acid biosynthetic process"/>
    <property type="evidence" value="ECO:0007669"/>
    <property type="project" value="TreeGrafter"/>
</dbReference>
<evidence type="ECO:0000256" key="4">
    <source>
        <dbReference type="ARBA" id="ARBA00013122"/>
    </source>
</evidence>
<evidence type="ECO:0000313" key="16">
    <source>
        <dbReference type="Proteomes" id="UP000027195"/>
    </source>
</evidence>
<keyword evidence="5 14" id="KW-0444">Lipid biosynthesis</keyword>
<comment type="subcellular location">
    <subcellularLocation>
        <location evidence="14">Endoplasmic reticulum membrane</location>
        <topology evidence="14">Multi-pass membrane protein</topology>
    </subcellularLocation>
    <subcellularLocation>
        <location evidence="1">Membrane</location>
        <topology evidence="1">Multi-pass membrane protein</topology>
    </subcellularLocation>
</comment>
<reference evidence="16" key="1">
    <citation type="journal article" date="2014" name="Proc. Natl. Acad. Sci. U.S.A.">
        <title>Extensive sampling of basidiomycete genomes demonstrates inadequacy of the white-rot/brown-rot paradigm for wood decay fungi.</title>
        <authorList>
            <person name="Riley R."/>
            <person name="Salamov A.A."/>
            <person name="Brown D.W."/>
            <person name="Nagy L.G."/>
            <person name="Floudas D."/>
            <person name="Held B.W."/>
            <person name="Levasseur A."/>
            <person name="Lombard V."/>
            <person name="Morin E."/>
            <person name="Otillar R."/>
            <person name="Lindquist E.A."/>
            <person name="Sun H."/>
            <person name="LaButti K.M."/>
            <person name="Schmutz J."/>
            <person name="Jabbour D."/>
            <person name="Luo H."/>
            <person name="Baker S.E."/>
            <person name="Pisabarro A.G."/>
            <person name="Walton J.D."/>
            <person name="Blanchette R.A."/>
            <person name="Henrissat B."/>
            <person name="Martin F."/>
            <person name="Cullen D."/>
            <person name="Hibbett D.S."/>
            <person name="Grigoriev I.V."/>
        </authorList>
    </citation>
    <scope>NUCLEOTIDE SEQUENCE [LARGE SCALE GENOMIC DNA]</scope>
    <source>
        <strain evidence="16">FD-172 SS1</strain>
    </source>
</reference>
<comment type="similarity">
    <text evidence="3 14">Belongs to the very long-chain fatty acids dehydratase HACD family.</text>
</comment>
<evidence type="ECO:0000313" key="15">
    <source>
        <dbReference type="EMBL" id="KDQ21534.1"/>
    </source>
</evidence>
<gene>
    <name evidence="15" type="ORF">BOTBODRAFT_99627</name>
</gene>
<evidence type="ECO:0000256" key="2">
    <source>
        <dbReference type="ARBA" id="ARBA00005194"/>
    </source>
</evidence>
<evidence type="ECO:0000256" key="8">
    <source>
        <dbReference type="ARBA" id="ARBA00022989"/>
    </source>
</evidence>
<feature type="transmembrane region" description="Helical" evidence="14">
    <location>
        <begin position="145"/>
        <end position="166"/>
    </location>
</feature>
<evidence type="ECO:0000256" key="3">
    <source>
        <dbReference type="ARBA" id="ARBA00007811"/>
    </source>
</evidence>
<dbReference type="Proteomes" id="UP000027195">
    <property type="component" value="Unassembled WGS sequence"/>
</dbReference>